<dbReference type="SUPFAM" id="SSF55387">
    <property type="entry name" value="Frataxin/Nqo15-like"/>
    <property type="match status" value="1"/>
</dbReference>
<name>A0A8I6R9T4_CIMLE</name>
<dbReference type="GO" id="GO:0006783">
    <property type="term" value="P:heme biosynthetic process"/>
    <property type="evidence" value="ECO:0007669"/>
    <property type="project" value="UniProtKB-KW"/>
</dbReference>
<keyword evidence="11" id="KW-0496">Mitochondrion</keyword>
<evidence type="ECO:0000256" key="2">
    <source>
        <dbReference type="ARBA" id="ARBA00008183"/>
    </source>
</evidence>
<evidence type="ECO:0000256" key="4">
    <source>
        <dbReference type="ARBA" id="ARBA00022434"/>
    </source>
</evidence>
<dbReference type="GO" id="GO:0008198">
    <property type="term" value="F:ferrous iron binding"/>
    <property type="evidence" value="ECO:0007669"/>
    <property type="project" value="TreeGrafter"/>
</dbReference>
<comment type="catalytic activity">
    <reaction evidence="13">
        <text>4 Fe(2+) + O2 + 4 H(+) = 4 Fe(3+) + 2 H2O</text>
        <dbReference type="Rhea" id="RHEA:11148"/>
        <dbReference type="ChEBI" id="CHEBI:15377"/>
        <dbReference type="ChEBI" id="CHEBI:15378"/>
        <dbReference type="ChEBI" id="CHEBI:15379"/>
        <dbReference type="ChEBI" id="CHEBI:29033"/>
        <dbReference type="ChEBI" id="CHEBI:29034"/>
        <dbReference type="EC" id="1.16.3.1"/>
    </reaction>
</comment>
<evidence type="ECO:0000313" key="14">
    <source>
        <dbReference type="EnsemblMetazoa" id="XP_014239960.1"/>
    </source>
</evidence>
<dbReference type="Proteomes" id="UP000494040">
    <property type="component" value="Unassembled WGS sequence"/>
</dbReference>
<dbReference type="PROSITE" id="PS01344">
    <property type="entry name" value="FRATAXIN_1"/>
    <property type="match status" value="1"/>
</dbReference>
<evidence type="ECO:0000256" key="11">
    <source>
        <dbReference type="ARBA" id="ARBA00023128"/>
    </source>
</evidence>
<keyword evidence="10" id="KW-0406">Ion transport</keyword>
<keyword evidence="7" id="KW-0809">Transit peptide</keyword>
<dbReference type="InterPro" id="IPR017789">
    <property type="entry name" value="Frataxin"/>
</dbReference>
<dbReference type="InterPro" id="IPR002908">
    <property type="entry name" value="Frataxin/CyaY"/>
</dbReference>
<accession>A0A8I6R9T4</accession>
<dbReference type="InterPro" id="IPR020895">
    <property type="entry name" value="Frataxin_CS"/>
</dbReference>
<reference evidence="14" key="1">
    <citation type="submission" date="2022-01" db="UniProtKB">
        <authorList>
            <consortium name="EnsemblMetazoa"/>
        </authorList>
    </citation>
    <scope>IDENTIFICATION</scope>
</reference>
<dbReference type="SMART" id="SM01219">
    <property type="entry name" value="Frataxin_Cyay"/>
    <property type="match status" value="1"/>
</dbReference>
<evidence type="ECO:0000256" key="8">
    <source>
        <dbReference type="ARBA" id="ARBA00023002"/>
    </source>
</evidence>
<dbReference type="GO" id="GO:0006826">
    <property type="term" value="P:iron ion transport"/>
    <property type="evidence" value="ECO:0007669"/>
    <property type="project" value="UniProtKB-KW"/>
</dbReference>
<keyword evidence="12" id="KW-0350">Heme biosynthesis</keyword>
<dbReference type="PRINTS" id="PR00904">
    <property type="entry name" value="FRATAXIN"/>
</dbReference>
<evidence type="ECO:0000256" key="3">
    <source>
        <dbReference type="ARBA" id="ARBA00013107"/>
    </source>
</evidence>
<evidence type="ECO:0000256" key="7">
    <source>
        <dbReference type="ARBA" id="ARBA00022946"/>
    </source>
</evidence>
<gene>
    <name evidence="14" type="primary">106661212</name>
</gene>
<dbReference type="KEGG" id="clec:106661212"/>
<keyword evidence="6" id="KW-0410">Iron transport</keyword>
<dbReference type="EnsemblMetazoa" id="XM_014384474.2">
    <property type="protein sequence ID" value="XP_014239960.1"/>
    <property type="gene ID" value="LOC106661212"/>
</dbReference>
<dbReference type="AlphaFoldDB" id="A0A8I6R9T4"/>
<evidence type="ECO:0000256" key="10">
    <source>
        <dbReference type="ARBA" id="ARBA00023065"/>
    </source>
</evidence>
<keyword evidence="15" id="KW-1185">Reference proteome</keyword>
<evidence type="ECO:0000256" key="1">
    <source>
        <dbReference type="ARBA" id="ARBA00004173"/>
    </source>
</evidence>
<keyword evidence="8" id="KW-0560">Oxidoreductase</keyword>
<dbReference type="GO" id="GO:0051537">
    <property type="term" value="F:2 iron, 2 sulfur cluster binding"/>
    <property type="evidence" value="ECO:0007669"/>
    <property type="project" value="TreeGrafter"/>
</dbReference>
<dbReference type="GO" id="GO:0005739">
    <property type="term" value="C:mitochondrion"/>
    <property type="evidence" value="ECO:0007669"/>
    <property type="project" value="UniProtKB-SubCell"/>
</dbReference>
<dbReference type="PANTHER" id="PTHR16821">
    <property type="entry name" value="FRATAXIN"/>
    <property type="match status" value="1"/>
</dbReference>
<keyword evidence="4" id="KW-0409">Iron storage</keyword>
<evidence type="ECO:0000256" key="12">
    <source>
        <dbReference type="ARBA" id="ARBA00023133"/>
    </source>
</evidence>
<dbReference type="Gene3D" id="3.30.920.10">
    <property type="entry name" value="Frataxin/CyaY"/>
    <property type="match status" value="1"/>
</dbReference>
<dbReference type="OrthoDB" id="1897642at2759"/>
<evidence type="ECO:0000256" key="13">
    <source>
        <dbReference type="ARBA" id="ARBA00047990"/>
    </source>
</evidence>
<dbReference type="NCBIfam" id="TIGR03421">
    <property type="entry name" value="FeS_CyaY"/>
    <property type="match status" value="1"/>
</dbReference>
<dbReference type="GO" id="GO:0004322">
    <property type="term" value="F:ferroxidase activity"/>
    <property type="evidence" value="ECO:0007669"/>
    <property type="project" value="UniProtKB-EC"/>
</dbReference>
<dbReference type="GO" id="GO:0008199">
    <property type="term" value="F:ferric iron binding"/>
    <property type="evidence" value="ECO:0007669"/>
    <property type="project" value="InterPro"/>
</dbReference>
<dbReference type="Pfam" id="PF01491">
    <property type="entry name" value="Frataxin_Cyay"/>
    <property type="match status" value="1"/>
</dbReference>
<evidence type="ECO:0000256" key="6">
    <source>
        <dbReference type="ARBA" id="ARBA00022496"/>
    </source>
</evidence>
<dbReference type="GO" id="GO:0034986">
    <property type="term" value="F:iron chaperone activity"/>
    <property type="evidence" value="ECO:0007669"/>
    <property type="project" value="TreeGrafter"/>
</dbReference>
<sequence>MWSRFVRYRTVLNVGKLLSGVSVRTRIVFTPETRYFRPSRRLLGTAQGEVNSVEFERVCNETLESLCDFFEVLVESREQLRGGDVTYSDGVLTVALGNNGTYVINRQTPNKQIWLSSPSSGPKRYDFDPQRNTWVYKHDNIPLHTLLKQELSIILNDNIDLSMCTYSEKTL</sequence>
<dbReference type="GO" id="GO:0006879">
    <property type="term" value="P:intracellular iron ion homeostasis"/>
    <property type="evidence" value="ECO:0007669"/>
    <property type="project" value="UniProtKB-KW"/>
</dbReference>
<comment type="subcellular location">
    <subcellularLocation>
        <location evidence="1">Mitochondrion</location>
    </subcellularLocation>
</comment>
<dbReference type="PANTHER" id="PTHR16821:SF2">
    <property type="entry name" value="FRATAXIN, MITOCHONDRIAL"/>
    <property type="match status" value="1"/>
</dbReference>
<dbReference type="FunFam" id="3.30.920.10:FF:000002">
    <property type="entry name" value="Frataxin, mitochondrial"/>
    <property type="match status" value="1"/>
</dbReference>
<keyword evidence="5" id="KW-0813">Transport</keyword>
<organism evidence="14 15">
    <name type="scientific">Cimex lectularius</name>
    <name type="common">Bed bug</name>
    <name type="synonym">Acanthia lectularia</name>
    <dbReference type="NCBI Taxonomy" id="79782"/>
    <lineage>
        <taxon>Eukaryota</taxon>
        <taxon>Metazoa</taxon>
        <taxon>Ecdysozoa</taxon>
        <taxon>Arthropoda</taxon>
        <taxon>Hexapoda</taxon>
        <taxon>Insecta</taxon>
        <taxon>Pterygota</taxon>
        <taxon>Neoptera</taxon>
        <taxon>Paraneoptera</taxon>
        <taxon>Hemiptera</taxon>
        <taxon>Heteroptera</taxon>
        <taxon>Panheteroptera</taxon>
        <taxon>Cimicomorpha</taxon>
        <taxon>Cimicidae</taxon>
        <taxon>Cimex</taxon>
    </lineage>
</organism>
<keyword evidence="9" id="KW-0408">Iron</keyword>
<evidence type="ECO:0000256" key="5">
    <source>
        <dbReference type="ARBA" id="ARBA00022448"/>
    </source>
</evidence>
<dbReference type="PROSITE" id="PS50810">
    <property type="entry name" value="FRATAXIN_2"/>
    <property type="match status" value="1"/>
</dbReference>
<dbReference type="NCBIfam" id="TIGR03422">
    <property type="entry name" value="mito_frataxin"/>
    <property type="match status" value="1"/>
</dbReference>
<comment type="similarity">
    <text evidence="2">Belongs to the frataxin family.</text>
</comment>
<evidence type="ECO:0000313" key="15">
    <source>
        <dbReference type="Proteomes" id="UP000494040"/>
    </source>
</evidence>
<proteinExistence type="inferred from homology"/>
<dbReference type="GO" id="GO:0016226">
    <property type="term" value="P:iron-sulfur cluster assembly"/>
    <property type="evidence" value="ECO:0007669"/>
    <property type="project" value="InterPro"/>
</dbReference>
<dbReference type="CDD" id="cd00503">
    <property type="entry name" value="Frataxin"/>
    <property type="match status" value="1"/>
</dbReference>
<protein>
    <recommendedName>
        <fullName evidence="3">ferroxidase</fullName>
        <ecNumber evidence="3">1.16.3.1</ecNumber>
    </recommendedName>
</protein>
<dbReference type="EC" id="1.16.3.1" evidence="3"/>
<evidence type="ECO:0000256" key="9">
    <source>
        <dbReference type="ARBA" id="ARBA00023004"/>
    </source>
</evidence>
<dbReference type="OMA" id="NYGTYVI"/>
<dbReference type="InterPro" id="IPR036524">
    <property type="entry name" value="Frataxin/CyaY_sf"/>
</dbReference>